<evidence type="ECO:0000313" key="3">
    <source>
        <dbReference type="Proteomes" id="UP000824120"/>
    </source>
</evidence>
<dbReference type="Pfam" id="PF20167">
    <property type="entry name" value="Transposase_32"/>
    <property type="match status" value="1"/>
</dbReference>
<name>A0A9J6AWS7_SOLCO</name>
<protein>
    <recommendedName>
        <fullName evidence="1">Putative plant transposon protein domain-containing protein</fullName>
    </recommendedName>
</protein>
<feature type="domain" description="Putative plant transposon protein" evidence="1">
    <location>
        <begin position="25"/>
        <end position="173"/>
    </location>
</feature>
<gene>
    <name evidence="2" type="ORF">H5410_000400</name>
</gene>
<sequence length="174" mass="19794">MVESLTLIVTKFGMVTLFDAVTIQEWSHLFEPPAPYQHEPKVREFFYKMELLEDGGITTTVKDIDIRLDEETLGIILGVPVKGVRTIEGCKPSGEFTKLTTKRGEIKRTGLPKKLLKGEYQLVFEFINKVLVPRTEKHTVTSAADLFLMEKLVELEEINLSAIISSRCHHLHRA</sequence>
<organism evidence="2 3">
    <name type="scientific">Solanum commersonii</name>
    <name type="common">Commerson's wild potato</name>
    <name type="synonym">Commerson's nightshade</name>
    <dbReference type="NCBI Taxonomy" id="4109"/>
    <lineage>
        <taxon>Eukaryota</taxon>
        <taxon>Viridiplantae</taxon>
        <taxon>Streptophyta</taxon>
        <taxon>Embryophyta</taxon>
        <taxon>Tracheophyta</taxon>
        <taxon>Spermatophyta</taxon>
        <taxon>Magnoliopsida</taxon>
        <taxon>eudicotyledons</taxon>
        <taxon>Gunneridae</taxon>
        <taxon>Pentapetalae</taxon>
        <taxon>asterids</taxon>
        <taxon>lamiids</taxon>
        <taxon>Solanales</taxon>
        <taxon>Solanaceae</taxon>
        <taxon>Solanoideae</taxon>
        <taxon>Solaneae</taxon>
        <taxon>Solanum</taxon>
    </lineage>
</organism>
<comment type="caution">
    <text evidence="2">The sequence shown here is derived from an EMBL/GenBank/DDBJ whole genome shotgun (WGS) entry which is preliminary data.</text>
</comment>
<evidence type="ECO:0000313" key="2">
    <source>
        <dbReference type="EMBL" id="KAG5628683.1"/>
    </source>
</evidence>
<accession>A0A9J6AWS7</accession>
<reference evidence="2 3" key="1">
    <citation type="submission" date="2020-09" db="EMBL/GenBank/DDBJ databases">
        <title>De no assembly of potato wild relative species, Solanum commersonii.</title>
        <authorList>
            <person name="Cho K."/>
        </authorList>
    </citation>
    <scope>NUCLEOTIDE SEQUENCE [LARGE SCALE GENOMIC DNA]</scope>
    <source>
        <strain evidence="2">LZ3.2</strain>
        <tissue evidence="2">Leaf</tissue>
    </source>
</reference>
<dbReference type="OrthoDB" id="1303972at2759"/>
<proteinExistence type="predicted"/>
<dbReference type="InterPro" id="IPR046796">
    <property type="entry name" value="Transposase_32_dom"/>
</dbReference>
<dbReference type="Proteomes" id="UP000824120">
    <property type="component" value="Chromosome 1"/>
</dbReference>
<evidence type="ECO:0000259" key="1">
    <source>
        <dbReference type="Pfam" id="PF20167"/>
    </source>
</evidence>
<dbReference type="AlphaFoldDB" id="A0A9J6AWS7"/>
<dbReference type="EMBL" id="JACXVP010000001">
    <property type="protein sequence ID" value="KAG5628683.1"/>
    <property type="molecule type" value="Genomic_DNA"/>
</dbReference>
<keyword evidence="3" id="KW-1185">Reference proteome</keyword>